<evidence type="ECO:0000313" key="4">
    <source>
        <dbReference type="EMBL" id="RWS04562.1"/>
    </source>
</evidence>
<comment type="caution">
    <text evidence="1">The sequence shown here is derived from an EMBL/GenBank/DDBJ whole genome shotgun (WGS) entry which is preliminary data.</text>
</comment>
<dbReference type="EMBL" id="NCKU01006273">
    <property type="protein sequence ID" value="RWS03677.1"/>
    <property type="molecule type" value="Genomic_DNA"/>
</dbReference>
<dbReference type="Proteomes" id="UP000285301">
    <property type="component" value="Unassembled WGS sequence"/>
</dbReference>
<gene>
    <name evidence="4" type="ORF">B4U79_01531</name>
    <name evidence="3" type="ORF">B4U79_03459</name>
    <name evidence="1" type="ORF">B4U79_07588</name>
    <name evidence="2" type="ORF">B4U79_15033</name>
</gene>
<evidence type="ECO:0000313" key="2">
    <source>
        <dbReference type="EMBL" id="RWS03677.1"/>
    </source>
</evidence>
<keyword evidence="5" id="KW-1185">Reference proteome</keyword>
<dbReference type="EMBL" id="NCKU01005444">
    <property type="protein sequence ID" value="RWS04562.1"/>
    <property type="molecule type" value="Genomic_DNA"/>
</dbReference>
<reference evidence="1 5" key="1">
    <citation type="journal article" date="2018" name="Gigascience">
        <title>Genomes of trombidid mites reveal novel predicted allergens and laterally-transferred genes associated with secondary metabolism.</title>
        <authorList>
            <person name="Dong X."/>
            <person name="Chaisiri K."/>
            <person name="Xia D."/>
            <person name="Armstrong S.D."/>
            <person name="Fang Y."/>
            <person name="Donnelly M.J."/>
            <person name="Kadowaki T."/>
            <person name="McGarry J.W."/>
            <person name="Darby A.C."/>
            <person name="Makepeace B.L."/>
        </authorList>
    </citation>
    <scope>NUCLEOTIDE SEQUENCE [LARGE SCALE GENOMIC DNA]</scope>
    <source>
        <strain evidence="1">UoL-WK</strain>
    </source>
</reference>
<dbReference type="EMBL" id="NCKU01005925">
    <property type="protein sequence ID" value="RWS04033.1"/>
    <property type="molecule type" value="Genomic_DNA"/>
</dbReference>
<organism evidence="1 5">
    <name type="scientific">Dinothrombium tinctorium</name>
    <dbReference type="NCBI Taxonomy" id="1965070"/>
    <lineage>
        <taxon>Eukaryota</taxon>
        <taxon>Metazoa</taxon>
        <taxon>Ecdysozoa</taxon>
        <taxon>Arthropoda</taxon>
        <taxon>Chelicerata</taxon>
        <taxon>Arachnida</taxon>
        <taxon>Acari</taxon>
        <taxon>Acariformes</taxon>
        <taxon>Trombidiformes</taxon>
        <taxon>Prostigmata</taxon>
        <taxon>Anystina</taxon>
        <taxon>Parasitengona</taxon>
        <taxon>Trombidioidea</taxon>
        <taxon>Trombidiidae</taxon>
        <taxon>Dinothrombium</taxon>
    </lineage>
</organism>
<evidence type="ECO:0000313" key="3">
    <source>
        <dbReference type="EMBL" id="RWS04033.1"/>
    </source>
</evidence>
<proteinExistence type="predicted"/>
<dbReference type="EMBL" id="NCKU01008358">
    <property type="protein sequence ID" value="RWS01959.1"/>
    <property type="molecule type" value="Genomic_DNA"/>
</dbReference>
<accession>A0A3S3PIS2</accession>
<name>A0A3S3PIS2_9ACAR</name>
<reference evidence="1" key="2">
    <citation type="submission" date="2018-11" db="EMBL/GenBank/DDBJ databases">
        <title>Trombidioid mite genomics.</title>
        <authorList>
            <person name="Dong X."/>
        </authorList>
    </citation>
    <scope>NUCLEOTIDE SEQUENCE</scope>
    <source>
        <strain evidence="1">UoL-WK</strain>
    </source>
</reference>
<protein>
    <submittedName>
        <fullName evidence="1">Uncharacterized protein</fullName>
    </submittedName>
</protein>
<sequence>MKRETSKLKISLLL</sequence>
<evidence type="ECO:0000313" key="5">
    <source>
        <dbReference type="Proteomes" id="UP000285301"/>
    </source>
</evidence>
<evidence type="ECO:0000313" key="1">
    <source>
        <dbReference type="EMBL" id="RWS01959.1"/>
    </source>
</evidence>